<evidence type="ECO:0000256" key="2">
    <source>
        <dbReference type="ARBA" id="ARBA00007599"/>
    </source>
</evidence>
<sequence>MNDAPRPRDLILPDDDATTRLGAGLARLARAGDVIALWGDLGAGKSTLARGAVRALTTPGEDVPSPTFTLVQTYDPTEPGRPPVWHFDLYRLDDPEEALALDLDDAFAEALSLIEWPERLGVYLPDSRLDVALRPRPSGETGREARLVPQGGDWDQRLPLDPLDLLR</sequence>
<evidence type="ECO:0000256" key="7">
    <source>
        <dbReference type="ARBA" id="ARBA00022741"/>
    </source>
</evidence>
<evidence type="ECO:0000256" key="11">
    <source>
        <dbReference type="SAM" id="MobiDB-lite"/>
    </source>
</evidence>
<evidence type="ECO:0000256" key="4">
    <source>
        <dbReference type="ARBA" id="ARBA00022490"/>
    </source>
</evidence>
<evidence type="ECO:0000256" key="3">
    <source>
        <dbReference type="ARBA" id="ARBA00019010"/>
    </source>
</evidence>
<keyword evidence="8" id="KW-0067">ATP-binding</keyword>
<keyword evidence="12" id="KW-0808">Transferase</keyword>
<dbReference type="PANTHER" id="PTHR33540:SF2">
    <property type="entry name" value="TRNA THREONYLCARBAMOYLADENOSINE BIOSYNTHESIS PROTEIN TSAE"/>
    <property type="match status" value="1"/>
</dbReference>
<evidence type="ECO:0000256" key="1">
    <source>
        <dbReference type="ARBA" id="ARBA00004496"/>
    </source>
</evidence>
<reference evidence="12 13" key="1">
    <citation type="submission" date="2019-07" db="EMBL/GenBank/DDBJ databases">
        <title>Whole genome shotgun sequence of Rhodospirillum oryzae NBRC 107573.</title>
        <authorList>
            <person name="Hosoyama A."/>
            <person name="Uohara A."/>
            <person name="Ohji S."/>
            <person name="Ichikawa N."/>
        </authorList>
    </citation>
    <scope>NUCLEOTIDE SEQUENCE [LARGE SCALE GENOMIC DNA]</scope>
    <source>
        <strain evidence="12 13">NBRC 107573</strain>
    </source>
</reference>
<dbReference type="Proteomes" id="UP000321567">
    <property type="component" value="Unassembled WGS sequence"/>
</dbReference>
<dbReference type="GO" id="GO:0005524">
    <property type="term" value="F:ATP binding"/>
    <property type="evidence" value="ECO:0007669"/>
    <property type="project" value="UniProtKB-KW"/>
</dbReference>
<keyword evidence="6" id="KW-0479">Metal-binding</keyword>
<dbReference type="InterPro" id="IPR003442">
    <property type="entry name" value="T6A_TsaE"/>
</dbReference>
<evidence type="ECO:0000256" key="6">
    <source>
        <dbReference type="ARBA" id="ARBA00022723"/>
    </source>
</evidence>
<comment type="similarity">
    <text evidence="2">Belongs to the TsaE family.</text>
</comment>
<accession>A0A512H668</accession>
<evidence type="ECO:0000313" key="12">
    <source>
        <dbReference type="EMBL" id="GEO80931.1"/>
    </source>
</evidence>
<dbReference type="GO" id="GO:0005737">
    <property type="term" value="C:cytoplasm"/>
    <property type="evidence" value="ECO:0007669"/>
    <property type="project" value="UniProtKB-SubCell"/>
</dbReference>
<dbReference type="GO" id="GO:0046872">
    <property type="term" value="F:metal ion binding"/>
    <property type="evidence" value="ECO:0007669"/>
    <property type="project" value="UniProtKB-KW"/>
</dbReference>
<dbReference type="RefSeq" id="WP_147162977.1">
    <property type="nucleotide sequence ID" value="NZ_BJZO01000022.1"/>
</dbReference>
<comment type="subcellular location">
    <subcellularLocation>
        <location evidence="1">Cytoplasm</location>
    </subcellularLocation>
</comment>
<dbReference type="EMBL" id="BJZO01000022">
    <property type="protein sequence ID" value="GEO80931.1"/>
    <property type="molecule type" value="Genomic_DNA"/>
</dbReference>
<keyword evidence="7" id="KW-0547">Nucleotide-binding</keyword>
<dbReference type="InterPro" id="IPR027417">
    <property type="entry name" value="P-loop_NTPase"/>
</dbReference>
<evidence type="ECO:0000256" key="5">
    <source>
        <dbReference type="ARBA" id="ARBA00022694"/>
    </source>
</evidence>
<feature type="region of interest" description="Disordered" evidence="11">
    <location>
        <begin position="134"/>
        <end position="153"/>
    </location>
</feature>
<dbReference type="Gene3D" id="3.40.50.300">
    <property type="entry name" value="P-loop containing nucleotide triphosphate hydrolases"/>
    <property type="match status" value="1"/>
</dbReference>
<keyword evidence="9" id="KW-0460">Magnesium</keyword>
<name>A0A512H668_9PROT</name>
<evidence type="ECO:0000256" key="8">
    <source>
        <dbReference type="ARBA" id="ARBA00022840"/>
    </source>
</evidence>
<gene>
    <name evidence="12" type="ORF">ROR02_10620</name>
</gene>
<keyword evidence="13" id="KW-1185">Reference proteome</keyword>
<dbReference type="AlphaFoldDB" id="A0A512H668"/>
<dbReference type="OrthoDB" id="9800307at2"/>
<keyword evidence="4" id="KW-0963">Cytoplasm</keyword>
<dbReference type="GO" id="GO:0016740">
    <property type="term" value="F:transferase activity"/>
    <property type="evidence" value="ECO:0007669"/>
    <property type="project" value="UniProtKB-KW"/>
</dbReference>
<evidence type="ECO:0000256" key="9">
    <source>
        <dbReference type="ARBA" id="ARBA00022842"/>
    </source>
</evidence>
<dbReference type="Pfam" id="PF02367">
    <property type="entry name" value="TsaE"/>
    <property type="match status" value="1"/>
</dbReference>
<keyword evidence="5" id="KW-0819">tRNA processing</keyword>
<evidence type="ECO:0000256" key="10">
    <source>
        <dbReference type="ARBA" id="ARBA00032441"/>
    </source>
</evidence>
<dbReference type="PANTHER" id="PTHR33540">
    <property type="entry name" value="TRNA THREONYLCARBAMOYLADENOSINE BIOSYNTHESIS PROTEIN TSAE"/>
    <property type="match status" value="1"/>
</dbReference>
<organism evidence="12 13">
    <name type="scientific">Pararhodospirillum oryzae</name>
    <dbReference type="NCBI Taxonomy" id="478448"/>
    <lineage>
        <taxon>Bacteria</taxon>
        <taxon>Pseudomonadati</taxon>
        <taxon>Pseudomonadota</taxon>
        <taxon>Alphaproteobacteria</taxon>
        <taxon>Rhodospirillales</taxon>
        <taxon>Rhodospirillaceae</taxon>
        <taxon>Pararhodospirillum</taxon>
    </lineage>
</organism>
<dbReference type="SUPFAM" id="SSF52540">
    <property type="entry name" value="P-loop containing nucleoside triphosphate hydrolases"/>
    <property type="match status" value="1"/>
</dbReference>
<protein>
    <recommendedName>
        <fullName evidence="3">tRNA threonylcarbamoyladenosine biosynthesis protein TsaE</fullName>
    </recommendedName>
    <alternativeName>
        <fullName evidence="10">t(6)A37 threonylcarbamoyladenosine biosynthesis protein TsaE</fullName>
    </alternativeName>
</protein>
<proteinExistence type="inferred from homology"/>
<evidence type="ECO:0000313" key="13">
    <source>
        <dbReference type="Proteomes" id="UP000321567"/>
    </source>
</evidence>
<dbReference type="GO" id="GO:0002949">
    <property type="term" value="P:tRNA threonylcarbamoyladenosine modification"/>
    <property type="evidence" value="ECO:0007669"/>
    <property type="project" value="InterPro"/>
</dbReference>
<dbReference type="NCBIfam" id="TIGR00150">
    <property type="entry name" value="T6A_YjeE"/>
    <property type="match status" value="1"/>
</dbReference>
<comment type="caution">
    <text evidence="12">The sequence shown here is derived from an EMBL/GenBank/DDBJ whole genome shotgun (WGS) entry which is preliminary data.</text>
</comment>